<keyword evidence="10" id="KW-1185">Reference proteome</keyword>
<dbReference type="Proteomes" id="UP001415169">
    <property type="component" value="Unassembled WGS sequence"/>
</dbReference>
<dbReference type="InterPro" id="IPR019931">
    <property type="entry name" value="LPXTG_anchor"/>
</dbReference>
<dbReference type="InterPro" id="IPR057687">
    <property type="entry name" value="DUF7927"/>
</dbReference>
<evidence type="ECO:0000256" key="5">
    <source>
        <dbReference type="SAM" id="MobiDB-lite"/>
    </source>
</evidence>
<reference evidence="9" key="1">
    <citation type="journal article" date="2014" name="Int. J. Syst. Evol. Microbiol.">
        <title>Complete genome of a new Firmicutes species belonging to the dominant human colonic microbiota ('Ruminococcus bicirculans') reveals two chromosomes and a selective capacity to utilize plant glucans.</title>
        <authorList>
            <consortium name="NISC Comparative Sequencing Program"/>
            <person name="Wegmann U."/>
            <person name="Louis P."/>
            <person name="Goesmann A."/>
            <person name="Henrissat B."/>
            <person name="Duncan S.H."/>
            <person name="Flint H.J."/>
        </authorList>
    </citation>
    <scope>NUCLEOTIDE SEQUENCE</scope>
    <source>
        <strain evidence="9">JCM 17590</strain>
    </source>
</reference>
<evidence type="ECO:0000259" key="8">
    <source>
        <dbReference type="PROSITE" id="PS50847"/>
    </source>
</evidence>
<keyword evidence="6" id="KW-0812">Transmembrane</keyword>
<evidence type="ECO:0008006" key="11">
    <source>
        <dbReference type="Google" id="ProtNLM"/>
    </source>
</evidence>
<dbReference type="SMART" id="SM00327">
    <property type="entry name" value="VWA"/>
    <property type="match status" value="1"/>
</dbReference>
<dbReference type="Gene3D" id="3.40.50.410">
    <property type="entry name" value="von Willebrand factor, type A domain"/>
    <property type="match status" value="1"/>
</dbReference>
<keyword evidence="2" id="KW-0964">Secreted</keyword>
<feature type="transmembrane region" description="Helical" evidence="6">
    <location>
        <begin position="1083"/>
        <end position="1104"/>
    </location>
</feature>
<dbReference type="PROSITE" id="PS50234">
    <property type="entry name" value="VWFA"/>
    <property type="match status" value="1"/>
</dbReference>
<dbReference type="EMBL" id="BAABBV010000001">
    <property type="protein sequence ID" value="GAA4161651.1"/>
    <property type="molecule type" value="Genomic_DNA"/>
</dbReference>
<dbReference type="InterPro" id="IPR045826">
    <property type="entry name" value="SpaA_PFL_dom_2"/>
</dbReference>
<evidence type="ECO:0000256" key="3">
    <source>
        <dbReference type="ARBA" id="ARBA00022729"/>
    </source>
</evidence>
<evidence type="ECO:0000313" key="10">
    <source>
        <dbReference type="Proteomes" id="UP001415169"/>
    </source>
</evidence>
<feature type="domain" description="VWFA" evidence="7">
    <location>
        <begin position="217"/>
        <end position="438"/>
    </location>
</feature>
<reference evidence="9" key="2">
    <citation type="submission" date="2023-12" db="EMBL/GenBank/DDBJ databases">
        <authorList>
            <person name="Sun Q."/>
            <person name="Inoue M."/>
        </authorList>
    </citation>
    <scope>NUCLEOTIDE SEQUENCE</scope>
    <source>
        <strain evidence="9">JCM 17590</strain>
    </source>
</reference>
<evidence type="ECO:0000256" key="4">
    <source>
        <dbReference type="ARBA" id="ARBA00023088"/>
    </source>
</evidence>
<protein>
    <recommendedName>
        <fullName evidence="11">VWA domain-containing protein</fullName>
    </recommendedName>
</protein>
<proteinExistence type="predicted"/>
<name>A0ABP7ZL60_9MICO</name>
<dbReference type="Pfam" id="PF00092">
    <property type="entry name" value="VWA"/>
    <property type="match status" value="1"/>
</dbReference>
<evidence type="ECO:0000256" key="2">
    <source>
        <dbReference type="ARBA" id="ARBA00022525"/>
    </source>
</evidence>
<evidence type="ECO:0000256" key="1">
    <source>
        <dbReference type="ARBA" id="ARBA00022512"/>
    </source>
</evidence>
<feature type="domain" description="Gram-positive cocci surface proteins LPxTG" evidence="8">
    <location>
        <begin position="1076"/>
        <end position="1109"/>
    </location>
</feature>
<keyword evidence="1" id="KW-0134">Cell wall</keyword>
<keyword evidence="6" id="KW-1133">Transmembrane helix</keyword>
<keyword evidence="6" id="KW-0472">Membrane</keyword>
<dbReference type="PROSITE" id="PS50847">
    <property type="entry name" value="GRAM_POS_ANCHORING"/>
    <property type="match status" value="1"/>
</dbReference>
<comment type="caution">
    <text evidence="9">The sequence shown here is derived from an EMBL/GenBank/DDBJ whole genome shotgun (WGS) entry which is preliminary data.</text>
</comment>
<sequence length="1109" mass="113769">MVLAVLPSGQNSAPSAAAEPPPAQAGSAVIGLFVAGNRISETQVEGVGGATFGFFASRPQEANLDPDTGLVTGMTPVATCTSTADGWCNVVVPIGAGGVAAGTRLWISPIALPAGWTSPAYWQTAPLTTSAATRLQTQHVFQTPALQSGGRYVSTAQNSGFLDDPGDTVSDTAFMNSNGGSTGSGTTSNNFQRRTASAGFWPLVETNPPLPEQCGVNIALVVDLSSSIQQAGELNNLKAALTNGVDSLRGTPSQLAIITFGTDSPANGFPGSNTGLMPVATTADANAIKAHFAGWNNIPTNYTNWDAGLNAVSELNATTTSATHVDLAIVLTDGNPTVYGSIPGSNTNNPSIPTGSGFTRFRELENATASANKLKAEGTRVVAVGVGDGLDETSSYNLRTISGTHRYIPGTDIHGTDYLQEDTYAEAAGALRQLIVGLCAPTITVVKQVIPPGGTIADAYTPPDPWEFTASTTTPGASVTPPATKETDQYTGATNFDVTVPENGTGTFNVAETQKPGYTLEPVSADGTSLDPNGQNAFCTNKTEDDEAIPVTNTDPTGFQIDLGAESAITCIVYNRAPDPPPGDLPAHVVVHKRWSVTTASGTTTYVNGDQPEDLEAFLHLGGPAPDGISDQPWDEPRYGYVGSNPDASPPGPGEDVDVAETVNLIPPGCTLTSATMTGTGITGALDLGTAAPATTVPNITAGLNEWTITNAVSCVSHLVLVKQVLGGPASPDSWTLTAHPPTSALPGPSGTTGVASEVTPEVSYQLAEQAGDDPELLNYVQHDVREQPIRWPLSTGSADCAQTVNGEVQPGDPMGADGSVSVPLGQTFTCTFTNTAAPLTIIKNVDGGTAAASDFHFTVAPVPPAPAGLPTRSITGAASPGSDTIVRPGQEYRITEAEGPPGYQLIGLQCDIGGTTVSGESLTIPAGSAAVCTATNSYSLWTAEKSSDPPSGRVTPGTVITYTLTARLLDGNPTHDAVVTDDVSRVFSGATLVGGSLTTSAGSAEFQGDHLVWTIPLLSDVETASFRVRVDEDAVGTTIFNQLIVDPAAVDCATLADAPPHCDTTSHEVVAIMRLPDTGSSVPWWAAAAAAGLALVGGLLVAFRRRLS</sequence>
<keyword evidence="3" id="KW-0732">Signal</keyword>
<dbReference type="Pfam" id="PF19403">
    <property type="entry name" value="SpaA_2"/>
    <property type="match status" value="2"/>
</dbReference>
<dbReference type="Pfam" id="PF25549">
    <property type="entry name" value="DUF7927"/>
    <property type="match status" value="1"/>
</dbReference>
<evidence type="ECO:0000256" key="6">
    <source>
        <dbReference type="SAM" id="Phobius"/>
    </source>
</evidence>
<feature type="region of interest" description="Disordered" evidence="5">
    <location>
        <begin position="733"/>
        <end position="756"/>
    </location>
</feature>
<evidence type="ECO:0000259" key="7">
    <source>
        <dbReference type="PROSITE" id="PS50234"/>
    </source>
</evidence>
<organism evidence="9 10">
    <name type="scientific">Gryllotalpicola daejeonensis</name>
    <dbReference type="NCBI Taxonomy" id="993087"/>
    <lineage>
        <taxon>Bacteria</taxon>
        <taxon>Bacillati</taxon>
        <taxon>Actinomycetota</taxon>
        <taxon>Actinomycetes</taxon>
        <taxon>Micrococcales</taxon>
        <taxon>Microbacteriaceae</taxon>
        <taxon>Gryllotalpicola</taxon>
    </lineage>
</organism>
<dbReference type="NCBIfam" id="TIGR01167">
    <property type="entry name" value="LPXTG_anchor"/>
    <property type="match status" value="1"/>
</dbReference>
<gene>
    <name evidence="9" type="ORF">GCM10022286_19560</name>
</gene>
<accession>A0ABP7ZL60</accession>
<dbReference type="CDD" id="cd00198">
    <property type="entry name" value="vWFA"/>
    <property type="match status" value="1"/>
</dbReference>
<dbReference type="InterPro" id="IPR036465">
    <property type="entry name" value="vWFA_dom_sf"/>
</dbReference>
<dbReference type="SUPFAM" id="SSF53300">
    <property type="entry name" value="vWA-like"/>
    <property type="match status" value="1"/>
</dbReference>
<evidence type="ECO:0000313" key="9">
    <source>
        <dbReference type="EMBL" id="GAA4161651.1"/>
    </source>
</evidence>
<keyword evidence="4" id="KW-0572">Peptidoglycan-anchor</keyword>
<dbReference type="InterPro" id="IPR002035">
    <property type="entry name" value="VWF_A"/>
</dbReference>